<dbReference type="Pfam" id="PF25917">
    <property type="entry name" value="BSH_RND"/>
    <property type="match status" value="1"/>
</dbReference>
<feature type="domain" description="Multidrug resistance protein MdtA-like alpha-helical hairpin" evidence="4">
    <location>
        <begin position="107"/>
        <end position="165"/>
    </location>
</feature>
<evidence type="ECO:0000313" key="8">
    <source>
        <dbReference type="Proteomes" id="UP001243717"/>
    </source>
</evidence>
<reference evidence="7 8" key="1">
    <citation type="submission" date="2023-04" db="EMBL/GenBank/DDBJ databases">
        <title>A novel bacteria isolated from coastal sediment.</title>
        <authorList>
            <person name="Liu X.-J."/>
            <person name="Du Z.-J."/>
        </authorList>
    </citation>
    <scope>NUCLEOTIDE SEQUENCE [LARGE SCALE GENOMIC DNA]</scope>
    <source>
        <strain evidence="7 8">SDUM461004</strain>
    </source>
</reference>
<evidence type="ECO:0000259" key="5">
    <source>
        <dbReference type="Pfam" id="PF25917"/>
    </source>
</evidence>
<keyword evidence="2" id="KW-0175">Coiled coil</keyword>
<dbReference type="InterPro" id="IPR006143">
    <property type="entry name" value="RND_pump_MFP"/>
</dbReference>
<dbReference type="InterPro" id="IPR058792">
    <property type="entry name" value="Beta-barrel_RND_2"/>
</dbReference>
<organism evidence="7 8">
    <name type="scientific">Thalassobacterium sedimentorum</name>
    <dbReference type="NCBI Taxonomy" id="3041258"/>
    <lineage>
        <taxon>Bacteria</taxon>
        <taxon>Pseudomonadati</taxon>
        <taxon>Verrucomicrobiota</taxon>
        <taxon>Opitutia</taxon>
        <taxon>Puniceicoccales</taxon>
        <taxon>Coraliomargaritaceae</taxon>
        <taxon>Thalassobacterium</taxon>
    </lineage>
</organism>
<feature type="domain" description="CusB-like beta-barrel" evidence="6">
    <location>
        <begin position="202"/>
        <end position="279"/>
    </location>
</feature>
<dbReference type="EMBL" id="JARXIC010000031">
    <property type="protein sequence ID" value="MDQ8195728.1"/>
    <property type="molecule type" value="Genomic_DNA"/>
</dbReference>
<evidence type="ECO:0000259" key="4">
    <source>
        <dbReference type="Pfam" id="PF25876"/>
    </source>
</evidence>
<keyword evidence="8" id="KW-1185">Reference proteome</keyword>
<dbReference type="InterPro" id="IPR058624">
    <property type="entry name" value="MdtA-like_HH"/>
</dbReference>
<dbReference type="Proteomes" id="UP001243717">
    <property type="component" value="Unassembled WGS sequence"/>
</dbReference>
<dbReference type="InterPro" id="IPR058625">
    <property type="entry name" value="MdtA-like_BSH"/>
</dbReference>
<feature type="domain" description="Multidrug resistance protein MdtA-like barrel-sandwich hybrid" evidence="5">
    <location>
        <begin position="81"/>
        <end position="192"/>
    </location>
</feature>
<keyword evidence="3" id="KW-0472">Membrane</keyword>
<dbReference type="SUPFAM" id="SSF111369">
    <property type="entry name" value="HlyD-like secretion proteins"/>
    <property type="match status" value="1"/>
</dbReference>
<feature type="coiled-coil region" evidence="2">
    <location>
        <begin position="105"/>
        <end position="170"/>
    </location>
</feature>
<keyword evidence="3" id="KW-0812">Transmembrane</keyword>
<dbReference type="Gene3D" id="1.10.287.470">
    <property type="entry name" value="Helix hairpin bin"/>
    <property type="match status" value="1"/>
</dbReference>
<dbReference type="Gene3D" id="2.40.30.170">
    <property type="match status" value="1"/>
</dbReference>
<feature type="transmembrane region" description="Helical" evidence="3">
    <location>
        <begin position="6"/>
        <end position="24"/>
    </location>
</feature>
<evidence type="ECO:0000256" key="1">
    <source>
        <dbReference type="ARBA" id="ARBA00009477"/>
    </source>
</evidence>
<protein>
    <submittedName>
        <fullName evidence="7">Efflux RND transporter periplasmic adaptor subunit</fullName>
    </submittedName>
</protein>
<evidence type="ECO:0000313" key="7">
    <source>
        <dbReference type="EMBL" id="MDQ8195728.1"/>
    </source>
</evidence>
<gene>
    <name evidence="7" type="ORF">QEH59_14940</name>
</gene>
<name>A0ABU1AQ57_9BACT</name>
<dbReference type="Gene3D" id="2.40.50.100">
    <property type="match status" value="1"/>
</dbReference>
<evidence type="ECO:0000259" key="6">
    <source>
        <dbReference type="Pfam" id="PF25954"/>
    </source>
</evidence>
<sequence>MGKKIIFIIAVIVGVGAILAGLVITKLGQFSAMAEAGKNGGPPPSTVSVTTPRTDTWETRYKSVGSIEPVRGILIETESAGVVDSINFENGQEVKAGDLLVQLDIDVEKAQLRAAEATVQLTQTEFERATRLRQSGNVPQSDLDRAAADMERAQAEIQNLKALIDRKTIVAPFDGRVGIRQINLGQYVPTGSPIVSLQADEQVYVNFSLPQKTLSKINTGMKLDVTSDAYPEQTFVGQLTAISPVIDPSTRSVALQGTIDNPESLLRSGLFVNIELVSEQTEEVLLIPSTAILYAPYGNSVYVVEPQQNEDGSGERLIVKQKFIRIGRSRGDFVSVLDGVTADERIVSSGAFKLRNGAAITINNDLEPQAQLAPGVNNS</sequence>
<dbReference type="Pfam" id="PF25876">
    <property type="entry name" value="HH_MFP_RND"/>
    <property type="match status" value="1"/>
</dbReference>
<proteinExistence type="inferred from homology"/>
<accession>A0ABU1AQ57</accession>
<keyword evidence="3" id="KW-1133">Transmembrane helix</keyword>
<dbReference type="Gene3D" id="2.40.420.20">
    <property type="match status" value="1"/>
</dbReference>
<dbReference type="RefSeq" id="WP_308986179.1">
    <property type="nucleotide sequence ID" value="NZ_JARXIC010000031.1"/>
</dbReference>
<dbReference type="PANTHER" id="PTHR30469:SF11">
    <property type="entry name" value="BLL4320 PROTEIN"/>
    <property type="match status" value="1"/>
</dbReference>
<dbReference type="PANTHER" id="PTHR30469">
    <property type="entry name" value="MULTIDRUG RESISTANCE PROTEIN MDTA"/>
    <property type="match status" value="1"/>
</dbReference>
<evidence type="ECO:0000256" key="3">
    <source>
        <dbReference type="SAM" id="Phobius"/>
    </source>
</evidence>
<dbReference type="Pfam" id="PF25954">
    <property type="entry name" value="Beta-barrel_RND_2"/>
    <property type="match status" value="1"/>
</dbReference>
<evidence type="ECO:0000256" key="2">
    <source>
        <dbReference type="SAM" id="Coils"/>
    </source>
</evidence>
<comment type="caution">
    <text evidence="7">The sequence shown here is derived from an EMBL/GenBank/DDBJ whole genome shotgun (WGS) entry which is preliminary data.</text>
</comment>
<comment type="similarity">
    <text evidence="1">Belongs to the membrane fusion protein (MFP) (TC 8.A.1) family.</text>
</comment>
<dbReference type="NCBIfam" id="TIGR01730">
    <property type="entry name" value="RND_mfp"/>
    <property type="match status" value="1"/>
</dbReference>